<evidence type="ECO:0000256" key="5">
    <source>
        <dbReference type="ARBA" id="ARBA00023049"/>
    </source>
</evidence>
<evidence type="ECO:0000256" key="4">
    <source>
        <dbReference type="ARBA" id="ARBA00022833"/>
    </source>
</evidence>
<evidence type="ECO:0000259" key="6">
    <source>
        <dbReference type="PROSITE" id="PS50249"/>
    </source>
</evidence>
<keyword evidence="4" id="KW-0862">Zinc</keyword>
<keyword evidence="1" id="KW-0645">Protease</keyword>
<dbReference type="PANTHER" id="PTHR34858:SF1">
    <property type="entry name" value="CYSO-CYSTEINE PEPTIDASE"/>
    <property type="match status" value="1"/>
</dbReference>
<reference evidence="7" key="1">
    <citation type="submission" date="2019-10" db="EMBL/GenBank/DDBJ databases">
        <title>Metagenomic sequencing of thiosulfate-disproportionating enrichment culture.</title>
        <authorList>
            <person name="Umezawa K."/>
            <person name="Kojima H."/>
            <person name="Fukui M."/>
        </authorList>
    </citation>
    <scope>NUCLEOTIDE SEQUENCE</scope>
    <source>
        <strain evidence="7">45J</strain>
    </source>
</reference>
<dbReference type="Gene3D" id="3.40.140.10">
    <property type="entry name" value="Cytidine Deaminase, domain 2"/>
    <property type="match status" value="1"/>
</dbReference>
<dbReference type="FunFam" id="3.40.140.10:FF:000085">
    <property type="entry name" value="Mov34/MPN/PAD-1 family protein"/>
    <property type="match status" value="1"/>
</dbReference>
<dbReference type="PROSITE" id="PS50249">
    <property type="entry name" value="MPN"/>
    <property type="match status" value="1"/>
</dbReference>
<dbReference type="CDD" id="cd08070">
    <property type="entry name" value="MPN_like"/>
    <property type="match status" value="1"/>
</dbReference>
<dbReference type="InterPro" id="IPR000555">
    <property type="entry name" value="JAMM/MPN+_dom"/>
</dbReference>
<gene>
    <name evidence="7" type="ORF">A45J_0717</name>
</gene>
<dbReference type="InterPro" id="IPR051929">
    <property type="entry name" value="VirAsm_ModProt"/>
</dbReference>
<keyword evidence="2" id="KW-0479">Metal-binding</keyword>
<dbReference type="Pfam" id="PF14464">
    <property type="entry name" value="Prok-JAB"/>
    <property type="match status" value="1"/>
</dbReference>
<evidence type="ECO:0000313" key="7">
    <source>
        <dbReference type="EMBL" id="GER92986.1"/>
    </source>
</evidence>
<evidence type="ECO:0000256" key="2">
    <source>
        <dbReference type="ARBA" id="ARBA00022723"/>
    </source>
</evidence>
<dbReference type="PANTHER" id="PTHR34858">
    <property type="entry name" value="CYSO-CYSTEINE PEPTIDASE"/>
    <property type="match status" value="1"/>
</dbReference>
<evidence type="ECO:0000256" key="1">
    <source>
        <dbReference type="ARBA" id="ARBA00022670"/>
    </source>
</evidence>
<dbReference type="InterPro" id="IPR037518">
    <property type="entry name" value="MPN"/>
</dbReference>
<proteinExistence type="predicted"/>
<sequence length="134" mass="15119">MSQLIIPQQIFEEMIAHCKEGYPNEACGILAGSGNEVSKIYRMTNIENSPVTYMLDPKEQFNVMKDMREGNLSMIAIFHSHPSSAAYPSQRDVSLAFYEDAVYIIVSLMQKEPVVKGFLIKEGEIKETEIILKA</sequence>
<dbReference type="SMART" id="SM00232">
    <property type="entry name" value="JAB_MPN"/>
    <property type="match status" value="1"/>
</dbReference>
<dbReference type="EMBL" id="BLAB01000001">
    <property type="protein sequence ID" value="GER92986.1"/>
    <property type="molecule type" value="Genomic_DNA"/>
</dbReference>
<dbReference type="SUPFAM" id="SSF102712">
    <property type="entry name" value="JAB1/MPN domain"/>
    <property type="match status" value="1"/>
</dbReference>
<keyword evidence="3" id="KW-0378">Hydrolase</keyword>
<feature type="domain" description="MPN" evidence="6">
    <location>
        <begin position="3"/>
        <end position="134"/>
    </location>
</feature>
<accession>A0A5J4L634</accession>
<dbReference type="AlphaFoldDB" id="A0A5J4L634"/>
<comment type="caution">
    <text evidence="7">The sequence shown here is derived from an EMBL/GenBank/DDBJ whole genome shotgun (WGS) entry which is preliminary data.</text>
</comment>
<evidence type="ECO:0000256" key="3">
    <source>
        <dbReference type="ARBA" id="ARBA00022801"/>
    </source>
</evidence>
<dbReference type="GO" id="GO:0008235">
    <property type="term" value="F:metalloexopeptidase activity"/>
    <property type="evidence" value="ECO:0007669"/>
    <property type="project" value="TreeGrafter"/>
</dbReference>
<keyword evidence="5" id="KW-0482">Metalloprotease</keyword>
<protein>
    <recommendedName>
        <fullName evidence="6">MPN domain-containing protein</fullName>
    </recommendedName>
</protein>
<name>A0A5J4L634_9ZZZZ</name>
<organism evidence="7">
    <name type="scientific">hot springs metagenome</name>
    <dbReference type="NCBI Taxonomy" id="433727"/>
    <lineage>
        <taxon>unclassified sequences</taxon>
        <taxon>metagenomes</taxon>
        <taxon>ecological metagenomes</taxon>
    </lineage>
</organism>
<dbReference type="InterPro" id="IPR028090">
    <property type="entry name" value="JAB_dom_prok"/>
</dbReference>
<dbReference type="GO" id="GO:0008270">
    <property type="term" value="F:zinc ion binding"/>
    <property type="evidence" value="ECO:0007669"/>
    <property type="project" value="TreeGrafter"/>
</dbReference>
<dbReference type="GO" id="GO:0006508">
    <property type="term" value="P:proteolysis"/>
    <property type="evidence" value="ECO:0007669"/>
    <property type="project" value="UniProtKB-KW"/>
</dbReference>